<comment type="caution">
    <text evidence="1">The sequence shown here is derived from an EMBL/GenBank/DDBJ whole genome shotgun (WGS) entry which is preliminary data.</text>
</comment>
<sequence>MRNGCHLTSLAYNDECETSFESWLQYITLHETNTNKLLPENAMSMEAAKIVEEQFPNHVGISLLLVWYQHGWLTEQDFHTIQSLYVEMEGNSLNEQSIAPPFGKLPKEVLKNLLQKTGKQ</sequence>
<evidence type="ECO:0000313" key="1">
    <source>
        <dbReference type="EMBL" id="OIJ14209.1"/>
    </source>
</evidence>
<keyword evidence="2" id="KW-1185">Reference proteome</keyword>
<dbReference type="Proteomes" id="UP000179524">
    <property type="component" value="Unassembled WGS sequence"/>
</dbReference>
<dbReference type="AlphaFoldDB" id="A0A1S2LNU3"/>
<organism evidence="1 2">
    <name type="scientific">Anaerobacillus alkalilacustris</name>
    <dbReference type="NCBI Taxonomy" id="393763"/>
    <lineage>
        <taxon>Bacteria</taxon>
        <taxon>Bacillati</taxon>
        <taxon>Bacillota</taxon>
        <taxon>Bacilli</taxon>
        <taxon>Bacillales</taxon>
        <taxon>Bacillaceae</taxon>
        <taxon>Anaerobacillus</taxon>
    </lineage>
</organism>
<reference evidence="1 2" key="1">
    <citation type="submission" date="2016-10" db="EMBL/GenBank/DDBJ databases">
        <title>Draft genome sequences of four alkaliphilic bacteria belonging to the Anaerobacillus genus.</title>
        <authorList>
            <person name="Bassil N.M."/>
            <person name="Lloyd J.R."/>
        </authorList>
    </citation>
    <scope>NUCLEOTIDE SEQUENCE [LARGE SCALE GENOMIC DNA]</scope>
    <source>
        <strain evidence="1 2">DSM 18345</strain>
    </source>
</reference>
<proteinExistence type="predicted"/>
<gene>
    <name evidence="1" type="ORF">BKP37_08990</name>
</gene>
<accession>A0A1S2LNU3</accession>
<protein>
    <submittedName>
        <fullName evidence="1">Uncharacterized protein</fullName>
    </submittedName>
</protein>
<evidence type="ECO:0000313" key="2">
    <source>
        <dbReference type="Proteomes" id="UP000179524"/>
    </source>
</evidence>
<dbReference type="EMBL" id="MLQR01000022">
    <property type="protein sequence ID" value="OIJ14209.1"/>
    <property type="molecule type" value="Genomic_DNA"/>
</dbReference>
<name>A0A1S2LNU3_9BACI</name>